<reference evidence="3 4" key="1">
    <citation type="submission" date="2020-08" db="EMBL/GenBank/DDBJ databases">
        <title>Bridging the membrane lipid divide: bacteria of the FCB group superphylum have the potential to synthesize archaeal ether lipids.</title>
        <authorList>
            <person name="Villanueva L."/>
            <person name="Von Meijenfeldt F.A.B."/>
            <person name="Westbye A.B."/>
            <person name="Yadav S."/>
            <person name="Hopmans E.C."/>
            <person name="Dutilh B.E."/>
            <person name="Sinninghe Damste J.S."/>
        </authorList>
    </citation>
    <scope>NUCLEOTIDE SEQUENCE [LARGE SCALE GENOMIC DNA]</scope>
    <source>
        <strain evidence="3">NIOZ-UU17</strain>
    </source>
</reference>
<feature type="domain" description="Bacterial type II secretion system protein E" evidence="2">
    <location>
        <begin position="126"/>
        <end position="284"/>
    </location>
</feature>
<dbReference type="GO" id="GO:0016887">
    <property type="term" value="F:ATP hydrolysis activity"/>
    <property type="evidence" value="ECO:0007669"/>
    <property type="project" value="InterPro"/>
</dbReference>
<dbReference type="InterPro" id="IPR001482">
    <property type="entry name" value="T2SS/T4SS_dom"/>
</dbReference>
<dbReference type="SUPFAM" id="SSF52540">
    <property type="entry name" value="P-loop containing nucleoside triphosphate hydrolases"/>
    <property type="match status" value="1"/>
</dbReference>
<name>A0A8J6P5Q3_9BACT</name>
<dbReference type="AlphaFoldDB" id="A0A8J6P5Q3"/>
<comment type="similarity">
    <text evidence="1">Belongs to the GSP E family.</text>
</comment>
<dbReference type="PANTHER" id="PTHR30486:SF12">
    <property type="entry name" value="TYPE IV PILUS ATPASE PILU"/>
    <property type="match status" value="1"/>
</dbReference>
<dbReference type="InterPro" id="IPR027417">
    <property type="entry name" value="P-loop_NTPase"/>
</dbReference>
<dbReference type="InterPro" id="IPR050921">
    <property type="entry name" value="T4SS_GSP_E_ATPase"/>
</dbReference>
<dbReference type="Proteomes" id="UP000605201">
    <property type="component" value="Unassembled WGS sequence"/>
</dbReference>
<gene>
    <name evidence="3" type="primary">tadA</name>
    <name evidence="3" type="ORF">H8D96_15805</name>
</gene>
<evidence type="ECO:0000256" key="1">
    <source>
        <dbReference type="ARBA" id="ARBA00006611"/>
    </source>
</evidence>
<protein>
    <submittedName>
        <fullName evidence="3">Flp pilus assembly complex ATPase component TadA</fullName>
    </submittedName>
</protein>
<dbReference type="Gene3D" id="3.30.450.90">
    <property type="match status" value="1"/>
</dbReference>
<dbReference type="Gene3D" id="3.40.50.300">
    <property type="entry name" value="P-loop containing nucleotide triphosphate hydrolases"/>
    <property type="match status" value="1"/>
</dbReference>
<dbReference type="EMBL" id="JACNIG010000294">
    <property type="protein sequence ID" value="MBC8433376.1"/>
    <property type="molecule type" value="Genomic_DNA"/>
</dbReference>
<comment type="caution">
    <text evidence="3">The sequence shown here is derived from an EMBL/GenBank/DDBJ whole genome shotgun (WGS) entry which is preliminary data.</text>
</comment>
<evidence type="ECO:0000313" key="4">
    <source>
        <dbReference type="Proteomes" id="UP000605201"/>
    </source>
</evidence>
<dbReference type="Pfam" id="PF00437">
    <property type="entry name" value="T2SSE"/>
    <property type="match status" value="1"/>
</dbReference>
<evidence type="ECO:0000313" key="3">
    <source>
        <dbReference type="EMBL" id="MBC8433376.1"/>
    </source>
</evidence>
<sequence length="360" mass="40258">MSNSQHLPVGKSGTKIEALFVLARQKKASDVYLTAGEHPVLRVHGRLDRLAKYPVIKNSYLEDLFNSVLTTKQQQEFESRMELELTYITEAAGNIQIILYATEDGIGAACRLIPTKIPSFKKLGAVDSLKRIVSFDRGLILITGKSNSSKATTIASIIDYINTHLKKSIVTIEDPIRFAHKSKSSLIFQREIGLHARDYASGIRTAMRSDMDVIFFTEIDGPESLTMAMNAAESHLVLTTSISFGGTGWAIRKLFDFFPDDRQEYVQTHLSRVLRALIWQHLIPLEGHTGTKIAMEIMFNNERIAEFIQKNQLHKVHGEIQKGSEGMQTIHSSVSRMEGVAIDIWKLIAADIGTTLLFAI</sequence>
<organism evidence="3 4">
    <name type="scientific">Candidatus Desulfatibia vada</name>
    <dbReference type="NCBI Taxonomy" id="2841696"/>
    <lineage>
        <taxon>Bacteria</taxon>
        <taxon>Pseudomonadati</taxon>
        <taxon>Thermodesulfobacteriota</taxon>
        <taxon>Desulfobacteria</taxon>
        <taxon>Desulfobacterales</taxon>
        <taxon>Desulfobacterales incertae sedis</taxon>
        <taxon>Candidatus Desulfatibia</taxon>
    </lineage>
</organism>
<accession>A0A8J6P5Q3</accession>
<evidence type="ECO:0000259" key="2">
    <source>
        <dbReference type="Pfam" id="PF00437"/>
    </source>
</evidence>
<proteinExistence type="inferred from homology"/>
<dbReference type="PANTHER" id="PTHR30486">
    <property type="entry name" value="TWITCHING MOTILITY PROTEIN PILT"/>
    <property type="match status" value="1"/>
</dbReference>